<proteinExistence type="predicted"/>
<protein>
    <submittedName>
        <fullName evidence="1">Uncharacterized protein</fullName>
    </submittedName>
</protein>
<dbReference type="KEGG" id="vg:80543670"/>
<keyword evidence="2" id="KW-1185">Reference proteome</keyword>
<accession>A0A7S7YES8</accession>
<dbReference type="EMBL" id="MW018138">
    <property type="protein sequence ID" value="QPB44474.1"/>
    <property type="molecule type" value="Genomic_DNA"/>
</dbReference>
<sequence length="48" mass="5712">METPQEPKDEFEACIWEEEDGVRYAHLHDPETGKEFKLRVVSYESLDQ</sequence>
<name>A0A7S7YES8_9VIRU</name>
<evidence type="ECO:0000313" key="1">
    <source>
        <dbReference type="EMBL" id="QPB44474.1"/>
    </source>
</evidence>
<evidence type="ECO:0000313" key="2">
    <source>
        <dbReference type="Proteomes" id="UP001162098"/>
    </source>
</evidence>
<dbReference type="Proteomes" id="UP001162098">
    <property type="component" value="Segment"/>
</dbReference>
<organism evidence="1 2">
    <name type="scientific">Medusavirus stheno T3</name>
    <dbReference type="NCBI Taxonomy" id="3069717"/>
    <lineage>
        <taxon>Viruses</taxon>
        <taxon>Varidnaviria</taxon>
        <taxon>Bamfordvirae</taxon>
        <taxon>Nucleocytoviricota</taxon>
        <taxon>Megaviricetes</taxon>
        <taxon>Mamonoviridae</taxon>
        <taxon>Medusavirus</taxon>
        <taxon>Medusavirus sthenus</taxon>
    </lineage>
</organism>
<reference evidence="1 2" key="1">
    <citation type="submission" date="2020-09" db="EMBL/GenBank/DDBJ databases">
        <authorList>
            <person name="Zhang R."/>
            <person name="Garcia K."/>
            <person name="Ogata H."/>
        </authorList>
    </citation>
    <scope>NUCLEOTIDE SEQUENCE [LARGE SCALE GENOMIC DNA]</scope>
    <source>
        <strain evidence="2">stheno</strain>
    </source>
</reference>